<dbReference type="Proteomes" id="UP001172102">
    <property type="component" value="Unassembled WGS sequence"/>
</dbReference>
<accession>A0AA40A3E9</accession>
<sequence>MHCITGLFLYGVFVIFDAGRRHAKNIEPAENQVPRHSAPLAKVKCPPSNSLKYYREKYVPVQITSYHILSCMTKSKSREATPYPALPLTIANASVAYLLVGRGRLVKSLTVGVAVPVLEVARAAEEQAVADAALPE</sequence>
<evidence type="ECO:0000256" key="1">
    <source>
        <dbReference type="SAM" id="SignalP"/>
    </source>
</evidence>
<feature type="chain" id="PRO_5041317183" evidence="1">
    <location>
        <begin position="24"/>
        <end position="136"/>
    </location>
</feature>
<reference evidence="2" key="1">
    <citation type="submission" date="2023-06" db="EMBL/GenBank/DDBJ databases">
        <title>Genome-scale phylogeny and comparative genomics of the fungal order Sordariales.</title>
        <authorList>
            <consortium name="Lawrence Berkeley National Laboratory"/>
            <person name="Hensen N."/>
            <person name="Bonometti L."/>
            <person name="Westerberg I."/>
            <person name="Brannstrom I.O."/>
            <person name="Guillou S."/>
            <person name="Cros-Aarteil S."/>
            <person name="Calhoun S."/>
            <person name="Haridas S."/>
            <person name="Kuo A."/>
            <person name="Mondo S."/>
            <person name="Pangilinan J."/>
            <person name="Riley R."/>
            <person name="Labutti K."/>
            <person name="Andreopoulos B."/>
            <person name="Lipzen A."/>
            <person name="Chen C."/>
            <person name="Yanf M."/>
            <person name="Daum C."/>
            <person name="Ng V."/>
            <person name="Clum A."/>
            <person name="Steindorff A."/>
            <person name="Ohm R."/>
            <person name="Martin F."/>
            <person name="Silar P."/>
            <person name="Natvig D."/>
            <person name="Lalanne C."/>
            <person name="Gautier V."/>
            <person name="Ament-Velasquez S.L."/>
            <person name="Kruys A."/>
            <person name="Hutchinson M.I."/>
            <person name="Powell A.J."/>
            <person name="Barry K."/>
            <person name="Miller A.N."/>
            <person name="Grigoriev I.V."/>
            <person name="Debuchy R."/>
            <person name="Gladieux P."/>
            <person name="Thoren M.H."/>
            <person name="Johannesson H."/>
        </authorList>
    </citation>
    <scope>NUCLEOTIDE SEQUENCE</scope>
    <source>
        <strain evidence="2">SMH4607-1</strain>
    </source>
</reference>
<evidence type="ECO:0000313" key="3">
    <source>
        <dbReference type="Proteomes" id="UP001172102"/>
    </source>
</evidence>
<dbReference type="AlphaFoldDB" id="A0AA40A3E9"/>
<name>A0AA40A3E9_9PEZI</name>
<organism evidence="2 3">
    <name type="scientific">Lasiosphaeris hirsuta</name>
    <dbReference type="NCBI Taxonomy" id="260670"/>
    <lineage>
        <taxon>Eukaryota</taxon>
        <taxon>Fungi</taxon>
        <taxon>Dikarya</taxon>
        <taxon>Ascomycota</taxon>
        <taxon>Pezizomycotina</taxon>
        <taxon>Sordariomycetes</taxon>
        <taxon>Sordariomycetidae</taxon>
        <taxon>Sordariales</taxon>
        <taxon>Lasiosphaeriaceae</taxon>
        <taxon>Lasiosphaeris</taxon>
    </lineage>
</organism>
<gene>
    <name evidence="2" type="ORF">B0H67DRAFT_590550</name>
</gene>
<keyword evidence="3" id="KW-1185">Reference proteome</keyword>
<protein>
    <submittedName>
        <fullName evidence="2">Uncharacterized protein</fullName>
    </submittedName>
</protein>
<feature type="signal peptide" evidence="1">
    <location>
        <begin position="1"/>
        <end position="23"/>
    </location>
</feature>
<proteinExistence type="predicted"/>
<keyword evidence="1" id="KW-0732">Signal</keyword>
<comment type="caution">
    <text evidence="2">The sequence shown here is derived from an EMBL/GenBank/DDBJ whole genome shotgun (WGS) entry which is preliminary data.</text>
</comment>
<evidence type="ECO:0000313" key="2">
    <source>
        <dbReference type="EMBL" id="KAK0708548.1"/>
    </source>
</evidence>
<dbReference type="EMBL" id="JAUKUA010000006">
    <property type="protein sequence ID" value="KAK0708548.1"/>
    <property type="molecule type" value="Genomic_DNA"/>
</dbReference>